<accession>A0A183GPT3</accession>
<dbReference type="InterPro" id="IPR002229">
    <property type="entry name" value="RhesusRHD"/>
</dbReference>
<dbReference type="GO" id="GO:0005886">
    <property type="term" value="C:plasma membrane"/>
    <property type="evidence" value="ECO:0007669"/>
    <property type="project" value="InterPro"/>
</dbReference>
<protein>
    <submittedName>
        <fullName evidence="8">Innexin</fullName>
    </submittedName>
</protein>
<dbReference type="PRINTS" id="PR00342">
    <property type="entry name" value="RHESUSRHD"/>
</dbReference>
<reference evidence="6 7" key="1">
    <citation type="submission" date="2018-11" db="EMBL/GenBank/DDBJ databases">
        <authorList>
            <consortium name="Pathogen Informatics"/>
        </authorList>
    </citation>
    <scope>NUCLEOTIDE SEQUENCE [LARGE SCALE GENOMIC DNA]</scope>
</reference>
<reference evidence="8" key="2">
    <citation type="submission" date="2019-09" db="UniProtKB">
        <authorList>
            <consortium name="WormBaseParasite"/>
        </authorList>
    </citation>
    <scope>IDENTIFICATION</scope>
</reference>
<evidence type="ECO:0000256" key="1">
    <source>
        <dbReference type="ARBA" id="ARBA00004141"/>
    </source>
</evidence>
<organism evidence="7 8">
    <name type="scientific">Heligmosomoides polygyrus</name>
    <name type="common">Parasitic roundworm</name>
    <dbReference type="NCBI Taxonomy" id="6339"/>
    <lineage>
        <taxon>Eukaryota</taxon>
        <taxon>Metazoa</taxon>
        <taxon>Ecdysozoa</taxon>
        <taxon>Nematoda</taxon>
        <taxon>Chromadorea</taxon>
        <taxon>Rhabditida</taxon>
        <taxon>Rhabditina</taxon>
        <taxon>Rhabditomorpha</taxon>
        <taxon>Strongyloidea</taxon>
        <taxon>Heligmosomidae</taxon>
        <taxon>Heligmosomoides</taxon>
    </lineage>
</organism>
<dbReference type="Gene3D" id="1.10.3430.10">
    <property type="entry name" value="Ammonium transporter AmtB like domains"/>
    <property type="match status" value="1"/>
</dbReference>
<evidence type="ECO:0000313" key="7">
    <source>
        <dbReference type="Proteomes" id="UP000050761"/>
    </source>
</evidence>
<dbReference type="WBParaSite" id="HPBE_0002470301-mRNA-1">
    <property type="protein sequence ID" value="HPBE_0002470301-mRNA-1"/>
    <property type="gene ID" value="HPBE_0002470301"/>
</dbReference>
<sequence length="118" mass="13737">MADQTQSVWQRRQFSLLALFFQMIFLVLFSIFCRYIDPLDDSKRIYSGTDYPCLINKKAPEPIDPHIAVRWFNCRYGFSAVSVNLLLSAFVIQWAMLLRGFLSKQFQETGIFTLGVPE</sequence>
<keyword evidence="2 5" id="KW-0812">Transmembrane</keyword>
<evidence type="ECO:0000313" key="6">
    <source>
        <dbReference type="EMBL" id="VDP46803.1"/>
    </source>
</evidence>
<dbReference type="AlphaFoldDB" id="A0A183GPT3"/>
<dbReference type="InterPro" id="IPR029020">
    <property type="entry name" value="Ammonium/urea_transptr"/>
</dbReference>
<name>A0A183GPT3_HELPZ</name>
<keyword evidence="4 5" id="KW-0472">Membrane</keyword>
<gene>
    <name evidence="6" type="ORF">HPBE_LOCUS24702</name>
</gene>
<evidence type="ECO:0000256" key="4">
    <source>
        <dbReference type="ARBA" id="ARBA00023136"/>
    </source>
</evidence>
<dbReference type="Proteomes" id="UP000050761">
    <property type="component" value="Unassembled WGS sequence"/>
</dbReference>
<dbReference type="EMBL" id="UZAH01036713">
    <property type="protein sequence ID" value="VDP46803.1"/>
    <property type="molecule type" value="Genomic_DNA"/>
</dbReference>
<evidence type="ECO:0000256" key="3">
    <source>
        <dbReference type="ARBA" id="ARBA00022989"/>
    </source>
</evidence>
<keyword evidence="7" id="KW-1185">Reference proteome</keyword>
<evidence type="ECO:0000313" key="8">
    <source>
        <dbReference type="WBParaSite" id="HPBE_0002470301-mRNA-1"/>
    </source>
</evidence>
<comment type="subcellular location">
    <subcellularLocation>
        <location evidence="1">Membrane</location>
        <topology evidence="1">Multi-pass membrane protein</topology>
    </subcellularLocation>
</comment>
<dbReference type="OrthoDB" id="534912at2759"/>
<proteinExistence type="predicted"/>
<feature type="transmembrane region" description="Helical" evidence="5">
    <location>
        <begin position="14"/>
        <end position="36"/>
    </location>
</feature>
<keyword evidence="3 5" id="KW-1133">Transmembrane helix</keyword>
<evidence type="ECO:0000256" key="2">
    <source>
        <dbReference type="ARBA" id="ARBA00022692"/>
    </source>
</evidence>
<feature type="transmembrane region" description="Helical" evidence="5">
    <location>
        <begin position="76"/>
        <end position="96"/>
    </location>
</feature>
<accession>A0A3P8HKF7</accession>
<evidence type="ECO:0000256" key="5">
    <source>
        <dbReference type="SAM" id="Phobius"/>
    </source>
</evidence>